<dbReference type="EMBL" id="CP000021">
    <property type="protein sequence ID" value="AAW87603.1"/>
    <property type="molecule type" value="Genomic_DNA"/>
</dbReference>
<keyword evidence="2 3" id="KW-0040">ANK repeat</keyword>
<dbReference type="PANTHER" id="PTHR24126">
    <property type="entry name" value="ANKYRIN REPEAT, PH AND SEC7 DOMAIN CONTAINING PROTEIN SECG-RELATED"/>
    <property type="match status" value="1"/>
</dbReference>
<name>Q5E043_ALIF1</name>
<dbReference type="HOGENOM" id="CLU_397225_0_0_6"/>
<protein>
    <submittedName>
        <fullName evidence="4">Uncharacterized protein</fullName>
    </submittedName>
</protein>
<keyword evidence="1" id="KW-0677">Repeat</keyword>
<dbReference type="eggNOG" id="COG0666">
    <property type="taxonomic scope" value="Bacteria"/>
</dbReference>
<dbReference type="InterPro" id="IPR036770">
    <property type="entry name" value="Ankyrin_rpt-contain_sf"/>
</dbReference>
<reference evidence="4 5" key="2">
    <citation type="journal article" date="2008" name="BMC Genomics">
        <title>Comparative genomics-based investigation of resequencing targets in Vibrio fischeri: focus on point miscalls and artefactual expansions.</title>
        <authorList>
            <person name="Mandel M.J."/>
            <person name="Stabb E.V."/>
            <person name="Ruby E.G."/>
        </authorList>
    </citation>
    <scope>NUCLEOTIDE SEQUENCE [LARGE SCALE GENOMIC DNA]</scope>
    <source>
        <strain evidence="5">ATCC 700601 / ES114</strain>
    </source>
</reference>
<evidence type="ECO:0000313" key="4">
    <source>
        <dbReference type="EMBL" id="AAW87603.1"/>
    </source>
</evidence>
<dbReference type="EnsemblBacteria" id="AAW87603">
    <property type="protein sequence ID" value="AAW87603"/>
    <property type="gene ID" value="VF_A0533"/>
</dbReference>
<dbReference type="RefSeq" id="WP_011263389.1">
    <property type="nucleotide sequence ID" value="NC_006841.2"/>
</dbReference>
<reference evidence="4 5" key="1">
    <citation type="journal article" date="2005" name="Proc. Natl. Acad. Sci. U.S.A.">
        <title>Complete genome sequence of Vibrio fischeri: a symbiotic bacterium with pathogenic congeners.</title>
        <authorList>
            <person name="Ruby E.G."/>
            <person name="Urbanowski M."/>
            <person name="Campbell J."/>
            <person name="Dunn A."/>
            <person name="Faini M."/>
            <person name="Gunsalus R."/>
            <person name="Lostroh P."/>
            <person name="Lupp C."/>
            <person name="McCann J."/>
            <person name="Millikan D."/>
            <person name="Schaefer A."/>
            <person name="Stabb E."/>
            <person name="Stevens A."/>
            <person name="Visick K."/>
            <person name="Whistler C."/>
            <person name="Greenberg E.P."/>
        </authorList>
    </citation>
    <scope>NUCLEOTIDE SEQUENCE [LARGE SCALE GENOMIC DNA]</scope>
    <source>
        <strain evidence="5">ATCC 700601 / ES114</strain>
    </source>
</reference>
<dbReference type="PANTHER" id="PTHR24126:SF14">
    <property type="entry name" value="ANK_REP_REGION DOMAIN-CONTAINING PROTEIN"/>
    <property type="match status" value="1"/>
</dbReference>
<keyword evidence="5" id="KW-1185">Reference proteome</keyword>
<organism evidence="4 5">
    <name type="scientific">Aliivibrio fischeri (strain ATCC 700601 / ES114)</name>
    <name type="common">Vibrio fischeri</name>
    <dbReference type="NCBI Taxonomy" id="312309"/>
    <lineage>
        <taxon>Bacteria</taxon>
        <taxon>Pseudomonadati</taxon>
        <taxon>Pseudomonadota</taxon>
        <taxon>Gammaproteobacteria</taxon>
        <taxon>Vibrionales</taxon>
        <taxon>Vibrionaceae</taxon>
        <taxon>Aliivibrio</taxon>
    </lineage>
</organism>
<evidence type="ECO:0000256" key="2">
    <source>
        <dbReference type="ARBA" id="ARBA00023043"/>
    </source>
</evidence>
<dbReference type="GeneID" id="54165858"/>
<dbReference type="SMART" id="SM00248">
    <property type="entry name" value="ANK"/>
    <property type="match status" value="4"/>
</dbReference>
<dbReference type="Gene3D" id="1.25.40.20">
    <property type="entry name" value="Ankyrin repeat-containing domain"/>
    <property type="match status" value="2"/>
</dbReference>
<dbReference type="KEGG" id="vfi:VF_A0533"/>
<evidence type="ECO:0000313" key="5">
    <source>
        <dbReference type="Proteomes" id="UP000000537"/>
    </source>
</evidence>
<proteinExistence type="predicted"/>
<sequence length="742" mass="85188">MNNIEMPYITIQSLLREFSKALGTKKLAAKEIDNACKQVEINPYQLQKLKMKLIHEPLSKHVNVYFADHVLGQIDSVFKQYLYIVQTIELDGVNAKKAQNLINNNYISMVAAFVCTEVLDSLRITPKELANNGQTAMQAVFDNFKGITTWRKHFDSATKEQKDRYRMWSKGKNGELPDIEGIGAIGDLWSNDRDWGVIKARLVTAHIWDYFFYRSGLCDFTIIGTMDIEQQWKTLVESLQLLQRKESEQYRISTPTALELYELLRLRKSKSEDDKNKCQLLLERLKQYQDELDHNHETTYYYHWMEARYHLHCGELNRALISYKLAYEQSIYRAGENIGCIIKEAILVASRLQKPDKAFINKLRSMAAVFGFDILPNLPTDDTKKKPEVIEEWEISAYAQYFEHYFTKASFFPEAEYPKFYDIRHGAWLVNETKYTVNVNTPNKMLKVGEAGLLVKRMPQLVYFAMNDDITAVNKLIEAGASVNKLSESNESVLLMAVQALQVNLCPLNSMRDDLLKVITSKQHTKEAVNAITTKRKLTALGCAVQTGRLDVVKAVIELGAEIDQRHDVGGETPLFTCIGLITQHKRPWIPIALAEVYKYSDQNLNAYMAYSAGFVPHDKEELKQVIKSKEADPIFLEYKNVVGKYISENIKKHTSLDGFREIAKYLIEKGADVNARHDTALQGYTPLMLAAELDEAELFYLMAKAKGNINDSCVNPENNRRMSCREIARYWRSQSVIALFR</sequence>
<dbReference type="OrthoDB" id="8912608at2"/>
<dbReference type="AlphaFoldDB" id="Q5E043"/>
<dbReference type="SUPFAM" id="SSF48403">
    <property type="entry name" value="Ankyrin repeat"/>
    <property type="match status" value="1"/>
</dbReference>
<dbReference type="InterPro" id="IPR002110">
    <property type="entry name" value="Ankyrin_rpt"/>
</dbReference>
<evidence type="ECO:0000256" key="1">
    <source>
        <dbReference type="ARBA" id="ARBA00022737"/>
    </source>
</evidence>
<evidence type="ECO:0000256" key="3">
    <source>
        <dbReference type="PROSITE-ProRule" id="PRU00023"/>
    </source>
</evidence>
<feature type="repeat" description="ANK" evidence="3">
    <location>
        <begin position="536"/>
        <end position="568"/>
    </location>
</feature>
<dbReference type="PATRIC" id="fig|312309.11.peg.3139"/>
<dbReference type="Proteomes" id="UP000000537">
    <property type="component" value="Chromosome II"/>
</dbReference>
<gene>
    <name evidence="4" type="ordered locus">VF_A0533</name>
</gene>
<dbReference type="STRING" id="312309.VF_A0533"/>
<dbReference type="PROSITE" id="PS50088">
    <property type="entry name" value="ANK_REPEAT"/>
    <property type="match status" value="1"/>
</dbReference>
<accession>Q5E043</accession>